<dbReference type="EMBL" id="JABSTU010000011">
    <property type="protein sequence ID" value="KAH8008606.1"/>
    <property type="molecule type" value="Genomic_DNA"/>
</dbReference>
<organism evidence="3 4">
    <name type="scientific">Rhipicephalus microplus</name>
    <name type="common">Cattle tick</name>
    <name type="synonym">Boophilus microplus</name>
    <dbReference type="NCBI Taxonomy" id="6941"/>
    <lineage>
        <taxon>Eukaryota</taxon>
        <taxon>Metazoa</taxon>
        <taxon>Ecdysozoa</taxon>
        <taxon>Arthropoda</taxon>
        <taxon>Chelicerata</taxon>
        <taxon>Arachnida</taxon>
        <taxon>Acari</taxon>
        <taxon>Parasitiformes</taxon>
        <taxon>Ixodida</taxon>
        <taxon>Ixodoidea</taxon>
        <taxon>Ixodidae</taxon>
        <taxon>Rhipicephalinae</taxon>
        <taxon>Rhipicephalus</taxon>
        <taxon>Boophilus</taxon>
    </lineage>
</organism>
<comment type="caution">
    <text evidence="3">The sequence shown here is derived from an EMBL/GenBank/DDBJ whole genome shotgun (WGS) entry which is preliminary data.</text>
</comment>
<feature type="coiled-coil region" evidence="1">
    <location>
        <begin position="156"/>
        <end position="197"/>
    </location>
</feature>
<evidence type="ECO:0000313" key="4">
    <source>
        <dbReference type="Proteomes" id="UP000821866"/>
    </source>
</evidence>
<evidence type="ECO:0000313" key="3">
    <source>
        <dbReference type="EMBL" id="KAH8008606.1"/>
    </source>
</evidence>
<reference evidence="3" key="1">
    <citation type="journal article" date="2020" name="Cell">
        <title>Large-Scale Comparative Analyses of Tick Genomes Elucidate Their Genetic Diversity and Vector Capacities.</title>
        <authorList>
            <consortium name="Tick Genome and Microbiome Consortium (TIGMIC)"/>
            <person name="Jia N."/>
            <person name="Wang J."/>
            <person name="Shi W."/>
            <person name="Du L."/>
            <person name="Sun Y."/>
            <person name="Zhan W."/>
            <person name="Jiang J.F."/>
            <person name="Wang Q."/>
            <person name="Zhang B."/>
            <person name="Ji P."/>
            <person name="Bell-Sakyi L."/>
            <person name="Cui X.M."/>
            <person name="Yuan T.T."/>
            <person name="Jiang B.G."/>
            <person name="Yang W.F."/>
            <person name="Lam T.T."/>
            <person name="Chang Q.C."/>
            <person name="Ding S.J."/>
            <person name="Wang X.J."/>
            <person name="Zhu J.G."/>
            <person name="Ruan X.D."/>
            <person name="Zhao L."/>
            <person name="Wei J.T."/>
            <person name="Ye R.Z."/>
            <person name="Que T.C."/>
            <person name="Du C.H."/>
            <person name="Zhou Y.H."/>
            <person name="Cheng J.X."/>
            <person name="Dai P.F."/>
            <person name="Guo W.B."/>
            <person name="Han X.H."/>
            <person name="Huang E.J."/>
            <person name="Li L.F."/>
            <person name="Wei W."/>
            <person name="Gao Y.C."/>
            <person name="Liu J.Z."/>
            <person name="Shao H.Z."/>
            <person name="Wang X."/>
            <person name="Wang C.C."/>
            <person name="Yang T.C."/>
            <person name="Huo Q.B."/>
            <person name="Li W."/>
            <person name="Chen H.Y."/>
            <person name="Chen S.E."/>
            <person name="Zhou L.G."/>
            <person name="Ni X.B."/>
            <person name="Tian J.H."/>
            <person name="Sheng Y."/>
            <person name="Liu T."/>
            <person name="Pan Y.S."/>
            <person name="Xia L.Y."/>
            <person name="Li J."/>
            <person name="Zhao F."/>
            <person name="Cao W.C."/>
        </authorList>
    </citation>
    <scope>NUCLEOTIDE SEQUENCE</scope>
    <source>
        <strain evidence="3">Rmic-2018</strain>
    </source>
</reference>
<evidence type="ECO:0000256" key="1">
    <source>
        <dbReference type="SAM" id="Coils"/>
    </source>
</evidence>
<proteinExistence type="predicted"/>
<name>A0A9J6D317_RHIMP</name>
<evidence type="ECO:0000256" key="2">
    <source>
        <dbReference type="SAM" id="MobiDB-lite"/>
    </source>
</evidence>
<keyword evidence="1" id="KW-0175">Coiled coil</keyword>
<keyword evidence="4" id="KW-1185">Reference proteome</keyword>
<gene>
    <name evidence="3" type="ORF">HPB51_000051</name>
</gene>
<dbReference type="Proteomes" id="UP000821866">
    <property type="component" value="Chromosome 9"/>
</dbReference>
<sequence>MRYCIPLNTWEPFTAAVHTVEVRMPVRIADYRAIVMTYAQAQRLIFAYVVASNIHPGNLLARLSAFCARALILPALDHAKDATFTSHAKRQGNLKRSDKNWLHAGSTSPQISPGPTQPSQQNQAWTKLLKRKWGPPRSSSKHAPSSAATSSLQYALAKSREEAVAARAEAQAARAEAAALREHIAKLEAQIRTLAHKPGHFNYTNSYYIPTSCAQPTYRL</sequence>
<protein>
    <submittedName>
        <fullName evidence="3">Uncharacterized protein</fullName>
    </submittedName>
</protein>
<reference evidence="3" key="2">
    <citation type="submission" date="2021-09" db="EMBL/GenBank/DDBJ databases">
        <authorList>
            <person name="Jia N."/>
            <person name="Wang J."/>
            <person name="Shi W."/>
            <person name="Du L."/>
            <person name="Sun Y."/>
            <person name="Zhan W."/>
            <person name="Jiang J."/>
            <person name="Wang Q."/>
            <person name="Zhang B."/>
            <person name="Ji P."/>
            <person name="Sakyi L.B."/>
            <person name="Cui X."/>
            <person name="Yuan T."/>
            <person name="Jiang B."/>
            <person name="Yang W."/>
            <person name="Lam T.T.-Y."/>
            <person name="Chang Q."/>
            <person name="Ding S."/>
            <person name="Wang X."/>
            <person name="Zhu J."/>
            <person name="Ruan X."/>
            <person name="Zhao L."/>
            <person name="Wei J."/>
            <person name="Que T."/>
            <person name="Du C."/>
            <person name="Cheng J."/>
            <person name="Dai P."/>
            <person name="Han X."/>
            <person name="Huang E."/>
            <person name="Gao Y."/>
            <person name="Liu J."/>
            <person name="Shao H."/>
            <person name="Ye R."/>
            <person name="Li L."/>
            <person name="Wei W."/>
            <person name="Wang X."/>
            <person name="Wang C."/>
            <person name="Huo Q."/>
            <person name="Li W."/>
            <person name="Guo W."/>
            <person name="Chen H."/>
            <person name="Chen S."/>
            <person name="Zhou L."/>
            <person name="Zhou L."/>
            <person name="Ni X."/>
            <person name="Tian J."/>
            <person name="Zhou Y."/>
            <person name="Sheng Y."/>
            <person name="Liu T."/>
            <person name="Pan Y."/>
            <person name="Xia L."/>
            <person name="Li J."/>
            <person name="Zhao F."/>
            <person name="Cao W."/>
        </authorList>
    </citation>
    <scope>NUCLEOTIDE SEQUENCE</scope>
    <source>
        <strain evidence="3">Rmic-2018</strain>
        <tissue evidence="3">Larvae</tissue>
    </source>
</reference>
<feature type="region of interest" description="Disordered" evidence="2">
    <location>
        <begin position="87"/>
        <end position="124"/>
    </location>
</feature>
<dbReference type="AlphaFoldDB" id="A0A9J6D317"/>
<accession>A0A9J6D317</accession>
<feature type="compositionally biased region" description="Polar residues" evidence="2">
    <location>
        <begin position="105"/>
        <end position="124"/>
    </location>
</feature>